<protein>
    <submittedName>
        <fullName evidence="1">Uncharacterized protein</fullName>
    </submittedName>
</protein>
<dbReference type="AlphaFoldDB" id="A0A0E9QUC0"/>
<reference evidence="1" key="1">
    <citation type="submission" date="2014-11" db="EMBL/GenBank/DDBJ databases">
        <authorList>
            <person name="Amaro Gonzalez C."/>
        </authorList>
    </citation>
    <scope>NUCLEOTIDE SEQUENCE</scope>
</reference>
<proteinExistence type="predicted"/>
<accession>A0A0E9QUC0</accession>
<reference evidence="1" key="2">
    <citation type="journal article" date="2015" name="Fish Shellfish Immunol.">
        <title>Early steps in the European eel (Anguilla anguilla)-Vibrio vulnificus interaction in the gills: Role of the RtxA13 toxin.</title>
        <authorList>
            <person name="Callol A."/>
            <person name="Pajuelo D."/>
            <person name="Ebbesson L."/>
            <person name="Teles M."/>
            <person name="MacKenzie S."/>
            <person name="Amaro C."/>
        </authorList>
    </citation>
    <scope>NUCLEOTIDE SEQUENCE</scope>
</reference>
<dbReference type="EMBL" id="GBXM01088158">
    <property type="protein sequence ID" value="JAH20419.1"/>
    <property type="molecule type" value="Transcribed_RNA"/>
</dbReference>
<organism evidence="1">
    <name type="scientific">Anguilla anguilla</name>
    <name type="common">European freshwater eel</name>
    <name type="synonym">Muraena anguilla</name>
    <dbReference type="NCBI Taxonomy" id="7936"/>
    <lineage>
        <taxon>Eukaryota</taxon>
        <taxon>Metazoa</taxon>
        <taxon>Chordata</taxon>
        <taxon>Craniata</taxon>
        <taxon>Vertebrata</taxon>
        <taxon>Euteleostomi</taxon>
        <taxon>Actinopterygii</taxon>
        <taxon>Neopterygii</taxon>
        <taxon>Teleostei</taxon>
        <taxon>Anguilliformes</taxon>
        <taxon>Anguillidae</taxon>
        <taxon>Anguilla</taxon>
    </lineage>
</organism>
<evidence type="ECO:0000313" key="1">
    <source>
        <dbReference type="EMBL" id="JAH20419.1"/>
    </source>
</evidence>
<name>A0A0E9QUC0_ANGAN</name>
<sequence length="64" mass="7056">MTTVSGDTSKRRKKTNIMKVRARGMISLLFSGQACIRSHWSISCPCSVLSSRPQAPCSTARTLR</sequence>